<feature type="domain" description="Response regulatory" evidence="15">
    <location>
        <begin position="737"/>
        <end position="852"/>
    </location>
</feature>
<dbReference type="InterPro" id="IPR000014">
    <property type="entry name" value="PAS"/>
</dbReference>
<feature type="coiled-coil region" evidence="10">
    <location>
        <begin position="817"/>
        <end position="861"/>
    </location>
</feature>
<evidence type="ECO:0000256" key="2">
    <source>
        <dbReference type="ARBA" id="ARBA00012438"/>
    </source>
</evidence>
<feature type="transmembrane region" description="Helical" evidence="12">
    <location>
        <begin position="227"/>
        <end position="244"/>
    </location>
</feature>
<gene>
    <name evidence="16" type="ORF">GAB14E_2091</name>
</gene>
<dbReference type="PROSITE" id="PS50109">
    <property type="entry name" value="HIS_KIN"/>
    <property type="match status" value="1"/>
</dbReference>
<dbReference type="PROSITE" id="PS00041">
    <property type="entry name" value="HTH_ARAC_FAMILY_1"/>
    <property type="match status" value="1"/>
</dbReference>
<dbReference type="InterPro" id="IPR004358">
    <property type="entry name" value="Sig_transdc_His_kin-like_C"/>
</dbReference>
<dbReference type="NCBIfam" id="TIGR00229">
    <property type="entry name" value="sensory_box"/>
    <property type="match status" value="1"/>
</dbReference>
<dbReference type="AlphaFoldDB" id="A0A099KY91"/>
<dbReference type="InterPro" id="IPR035965">
    <property type="entry name" value="PAS-like_dom_sf"/>
</dbReference>
<evidence type="ECO:0000259" key="14">
    <source>
        <dbReference type="PROSITE" id="PS50109"/>
    </source>
</evidence>
<dbReference type="InterPro" id="IPR005467">
    <property type="entry name" value="His_kinase_dom"/>
</dbReference>
<dbReference type="SUPFAM" id="SSF55785">
    <property type="entry name" value="PYP-like sensor domain (PAS domain)"/>
    <property type="match status" value="1"/>
</dbReference>
<evidence type="ECO:0000259" key="13">
    <source>
        <dbReference type="PROSITE" id="PS01124"/>
    </source>
</evidence>
<keyword evidence="12" id="KW-1133">Transmembrane helix</keyword>
<dbReference type="InterPro" id="IPR001789">
    <property type="entry name" value="Sig_transdc_resp-reg_receiver"/>
</dbReference>
<evidence type="ECO:0000256" key="4">
    <source>
        <dbReference type="ARBA" id="ARBA00022679"/>
    </source>
</evidence>
<dbReference type="PATRIC" id="fig|28229.3.peg.1707"/>
<evidence type="ECO:0000256" key="10">
    <source>
        <dbReference type="SAM" id="Coils"/>
    </source>
</evidence>
<dbReference type="Gene3D" id="3.30.450.20">
    <property type="entry name" value="PAS domain"/>
    <property type="match status" value="1"/>
</dbReference>
<evidence type="ECO:0000256" key="7">
    <source>
        <dbReference type="ARBA" id="ARBA00023125"/>
    </source>
</evidence>
<dbReference type="CDD" id="cd00082">
    <property type="entry name" value="HisKA"/>
    <property type="match status" value="1"/>
</dbReference>
<dbReference type="CDD" id="cd00130">
    <property type="entry name" value="PAS"/>
    <property type="match status" value="1"/>
</dbReference>
<evidence type="ECO:0000256" key="9">
    <source>
        <dbReference type="PROSITE-ProRule" id="PRU00169"/>
    </source>
</evidence>
<feature type="domain" description="Histidine kinase" evidence="14">
    <location>
        <begin position="485"/>
        <end position="699"/>
    </location>
</feature>
<dbReference type="SUPFAM" id="SSF47384">
    <property type="entry name" value="Homodimeric domain of signal transducing histidine kinase"/>
    <property type="match status" value="1"/>
</dbReference>
<feature type="transmembrane region" description="Helical" evidence="12">
    <location>
        <begin position="37"/>
        <end position="54"/>
    </location>
</feature>
<keyword evidence="3 9" id="KW-0597">Phosphoprotein</keyword>
<keyword evidence="12" id="KW-0472">Membrane</keyword>
<evidence type="ECO:0000256" key="12">
    <source>
        <dbReference type="SAM" id="Phobius"/>
    </source>
</evidence>
<feature type="region of interest" description="Disordered" evidence="11">
    <location>
        <begin position="869"/>
        <end position="898"/>
    </location>
</feature>
<feature type="transmembrane region" description="Helical" evidence="12">
    <location>
        <begin position="132"/>
        <end position="150"/>
    </location>
</feature>
<feature type="compositionally biased region" description="Polar residues" evidence="11">
    <location>
        <begin position="869"/>
        <end position="896"/>
    </location>
</feature>
<evidence type="ECO:0000256" key="8">
    <source>
        <dbReference type="ARBA" id="ARBA00023163"/>
    </source>
</evidence>
<name>A0A099KY91_COLPS</name>
<dbReference type="InterPro" id="IPR003661">
    <property type="entry name" value="HisK_dim/P_dom"/>
</dbReference>
<evidence type="ECO:0000256" key="5">
    <source>
        <dbReference type="ARBA" id="ARBA00022777"/>
    </source>
</evidence>
<comment type="catalytic activity">
    <reaction evidence="1">
        <text>ATP + protein L-histidine = ADP + protein N-phospho-L-histidine.</text>
        <dbReference type="EC" id="2.7.13.3"/>
    </reaction>
</comment>
<organism evidence="16 17">
    <name type="scientific">Colwellia psychrerythraea</name>
    <name type="common">Vibrio psychroerythus</name>
    <dbReference type="NCBI Taxonomy" id="28229"/>
    <lineage>
        <taxon>Bacteria</taxon>
        <taxon>Pseudomonadati</taxon>
        <taxon>Pseudomonadota</taxon>
        <taxon>Gammaproteobacteria</taxon>
        <taxon>Alteromonadales</taxon>
        <taxon>Colwelliaceae</taxon>
        <taxon>Colwellia</taxon>
    </lineage>
</organism>
<dbReference type="SUPFAM" id="SSF55874">
    <property type="entry name" value="ATPase domain of HSP90 chaperone/DNA topoisomerase II/histidine kinase"/>
    <property type="match status" value="1"/>
</dbReference>
<feature type="modified residue" description="4-aspartylphosphate" evidence="9">
    <location>
        <position position="785"/>
    </location>
</feature>
<sequence>MPKPIRPLILALAGVVTFFPYHFIASWLAVFTKNPENFALATLQVLSAILLFLCVKKNSSRSFKLFWQYLLLAILAVIASKFLNGTPASISQQLYQDFASLFIYFFILLAIETNPHLSDIPLNKYISGRVPAIFFTLICFCYFILLSAEFSGEIYQTAKPSLLFHLLINTLIITRLIQCLLNAKDNFWRYTFALLACSAVFLFIGNLSAFIPDDSQLFISQGNSNNYYVQLIALLPYFLLILTANISLNTRRLPTAIAKEDNPELYILLLMLIPSAMHLYGFEQNLFYSVDSNLQSIVLLFWLFSAALLLANIANTRRSHTKKLKQALFKAKNQHQQLTNLNNDLTDAMINSEDKAIVSASNNAILTTTVTGEILSANPAAVQMFQSLEQELKGISVSQLFAQKDEMHFFFDFQSNVYSLQRKGEGISVECVSLRSDGTEFPAQAELQWAERAEQPLIVITFINLSARKHAEKQALELKDKFIANISHEFRTPLTIINGIIDRYIDKTSDALESEDLTTAKRNGLRLVRMVEQLLELSRLSDNPQLSLSTYRLKNLMTMPADSFSRLASQSHLTFTSNIPDDLWLDCDGQAFEKIIFNLLANAIKYTPKDGTVQVNAYVEQDTIILDVIDSGIGISKGSQDKIFERFQRADDVKNQATFGVGIGLSLVNELVKAHGWRITLVSEHGHGSKFSLSIPLASANDIEAEVPVSVSENEVASLLIEQRSVASNQANHSQQVVLVIEDNLDMQSHIKQVIEQQHHCILAGSGELGLKLAQEYIPDLIVCDLMLTGIDGFEVLTQLKQDEMTAHIPVILLTARSDLESRLQGLKLNADEYLSKPFNQHELLTRIQSLIANRQQLQKRYLQKFNDQQQAEQRAERNTTSQNNAAKLTQETGEPSSLDDKFLDKLETLIAKYYTEPELDISLLAKELAMSERQLQRKIKVILGITPNNFIKEFRLKKAQNLLVSGAQIGRIALDVGFSSQTYFGRCFKESFNCTPKQYQQQVAQQDSTND</sequence>
<dbReference type="SUPFAM" id="SSF46689">
    <property type="entry name" value="Homeodomain-like"/>
    <property type="match status" value="1"/>
</dbReference>
<dbReference type="InterPro" id="IPR003594">
    <property type="entry name" value="HATPase_dom"/>
</dbReference>
<dbReference type="SMART" id="SM00388">
    <property type="entry name" value="HisKA"/>
    <property type="match status" value="1"/>
</dbReference>
<dbReference type="Pfam" id="PF00072">
    <property type="entry name" value="Response_reg"/>
    <property type="match status" value="1"/>
</dbReference>
<keyword evidence="6" id="KW-0805">Transcription regulation</keyword>
<dbReference type="Gene3D" id="3.40.50.2300">
    <property type="match status" value="1"/>
</dbReference>
<dbReference type="Pfam" id="PF12833">
    <property type="entry name" value="HTH_18"/>
    <property type="match status" value="1"/>
</dbReference>
<reference evidence="16 17" key="1">
    <citation type="submission" date="2014-08" db="EMBL/GenBank/DDBJ databases">
        <title>Genomic and Phenotypic Diversity of Colwellia psychrerythraea strains from Disparate Marine Basins.</title>
        <authorList>
            <person name="Techtmann S.M."/>
            <person name="Stelling S.C."/>
            <person name="Utturkar S.M."/>
            <person name="Alshibli N."/>
            <person name="Harris A."/>
            <person name="Brown S.D."/>
            <person name="Hazen T.C."/>
        </authorList>
    </citation>
    <scope>NUCLEOTIDE SEQUENCE [LARGE SCALE GENOMIC DNA]</scope>
    <source>
        <strain evidence="16 17">GAB14E</strain>
    </source>
</reference>
<dbReference type="InterPro" id="IPR036890">
    <property type="entry name" value="HATPase_C_sf"/>
</dbReference>
<dbReference type="SMART" id="SM00448">
    <property type="entry name" value="REC"/>
    <property type="match status" value="1"/>
</dbReference>
<dbReference type="RefSeq" id="WP_033081770.1">
    <property type="nucleotide sequence ID" value="NZ_JQEC01000016.1"/>
</dbReference>
<dbReference type="InterPro" id="IPR011006">
    <property type="entry name" value="CheY-like_superfamily"/>
</dbReference>
<keyword evidence="4" id="KW-0808">Transferase</keyword>
<dbReference type="EMBL" id="JQEC01000016">
    <property type="protein sequence ID" value="KGJ94857.1"/>
    <property type="molecule type" value="Genomic_DNA"/>
</dbReference>
<feature type="domain" description="HTH araC/xylS-type" evidence="13">
    <location>
        <begin position="905"/>
        <end position="1003"/>
    </location>
</feature>
<dbReference type="InterPro" id="IPR018060">
    <property type="entry name" value="HTH_AraC"/>
</dbReference>
<keyword evidence="10" id="KW-0175">Coiled coil</keyword>
<keyword evidence="8" id="KW-0804">Transcription</keyword>
<evidence type="ECO:0000259" key="15">
    <source>
        <dbReference type="PROSITE" id="PS50110"/>
    </source>
</evidence>
<keyword evidence="7" id="KW-0238">DNA-binding</keyword>
<dbReference type="EC" id="2.7.13.3" evidence="2"/>
<dbReference type="GO" id="GO:0005886">
    <property type="term" value="C:plasma membrane"/>
    <property type="evidence" value="ECO:0007669"/>
    <property type="project" value="UniProtKB-ARBA"/>
</dbReference>
<keyword evidence="5" id="KW-0418">Kinase</keyword>
<dbReference type="Proteomes" id="UP000029868">
    <property type="component" value="Unassembled WGS sequence"/>
</dbReference>
<protein>
    <recommendedName>
        <fullName evidence="2">histidine kinase</fullName>
        <ecNumber evidence="2">2.7.13.3</ecNumber>
    </recommendedName>
</protein>
<dbReference type="PROSITE" id="PS50110">
    <property type="entry name" value="RESPONSE_REGULATORY"/>
    <property type="match status" value="1"/>
</dbReference>
<dbReference type="SMART" id="SM00091">
    <property type="entry name" value="PAS"/>
    <property type="match status" value="1"/>
</dbReference>
<dbReference type="PRINTS" id="PR00344">
    <property type="entry name" value="BCTRLSENSOR"/>
</dbReference>
<dbReference type="OrthoDB" id="9772100at2"/>
<dbReference type="PANTHER" id="PTHR43547">
    <property type="entry name" value="TWO-COMPONENT HISTIDINE KINASE"/>
    <property type="match status" value="1"/>
</dbReference>
<dbReference type="Gene3D" id="3.30.565.10">
    <property type="entry name" value="Histidine kinase-like ATPase, C-terminal domain"/>
    <property type="match status" value="1"/>
</dbReference>
<dbReference type="InterPro" id="IPR036097">
    <property type="entry name" value="HisK_dim/P_sf"/>
</dbReference>
<evidence type="ECO:0000256" key="11">
    <source>
        <dbReference type="SAM" id="MobiDB-lite"/>
    </source>
</evidence>
<dbReference type="PANTHER" id="PTHR43547:SF2">
    <property type="entry name" value="HYBRID SIGNAL TRANSDUCTION HISTIDINE KINASE C"/>
    <property type="match status" value="1"/>
</dbReference>
<dbReference type="Pfam" id="PF13426">
    <property type="entry name" value="PAS_9"/>
    <property type="match status" value="1"/>
</dbReference>
<dbReference type="InterPro" id="IPR009057">
    <property type="entry name" value="Homeodomain-like_sf"/>
</dbReference>
<dbReference type="InterPro" id="IPR018062">
    <property type="entry name" value="HTH_AraC-typ_CS"/>
</dbReference>
<evidence type="ECO:0000313" key="16">
    <source>
        <dbReference type="EMBL" id="KGJ94857.1"/>
    </source>
</evidence>
<dbReference type="Pfam" id="PF00512">
    <property type="entry name" value="HisKA"/>
    <property type="match status" value="1"/>
</dbReference>
<dbReference type="PROSITE" id="PS01124">
    <property type="entry name" value="HTH_ARAC_FAMILY_2"/>
    <property type="match status" value="1"/>
</dbReference>
<dbReference type="GO" id="GO:0000155">
    <property type="term" value="F:phosphorelay sensor kinase activity"/>
    <property type="evidence" value="ECO:0007669"/>
    <property type="project" value="InterPro"/>
</dbReference>
<dbReference type="SMART" id="SM00342">
    <property type="entry name" value="HTH_ARAC"/>
    <property type="match status" value="1"/>
</dbReference>
<evidence type="ECO:0000256" key="3">
    <source>
        <dbReference type="ARBA" id="ARBA00022553"/>
    </source>
</evidence>
<comment type="caution">
    <text evidence="16">The sequence shown here is derived from an EMBL/GenBank/DDBJ whole genome shotgun (WGS) entry which is preliminary data.</text>
</comment>
<feature type="transmembrane region" description="Helical" evidence="12">
    <location>
        <begin position="66"/>
        <end position="83"/>
    </location>
</feature>
<feature type="transmembrane region" description="Helical" evidence="12">
    <location>
        <begin position="7"/>
        <end position="31"/>
    </location>
</feature>
<evidence type="ECO:0000256" key="1">
    <source>
        <dbReference type="ARBA" id="ARBA00000085"/>
    </source>
</evidence>
<proteinExistence type="predicted"/>
<feature type="transmembrane region" description="Helical" evidence="12">
    <location>
        <begin position="162"/>
        <end position="183"/>
    </location>
</feature>
<dbReference type="GO" id="GO:0003700">
    <property type="term" value="F:DNA-binding transcription factor activity"/>
    <property type="evidence" value="ECO:0007669"/>
    <property type="project" value="InterPro"/>
</dbReference>
<feature type="transmembrane region" description="Helical" evidence="12">
    <location>
        <begin position="294"/>
        <end position="314"/>
    </location>
</feature>
<evidence type="ECO:0000256" key="6">
    <source>
        <dbReference type="ARBA" id="ARBA00023015"/>
    </source>
</evidence>
<feature type="transmembrane region" description="Helical" evidence="12">
    <location>
        <begin position="190"/>
        <end position="211"/>
    </location>
</feature>
<accession>A0A099KY91</accession>
<dbReference type="Pfam" id="PF02518">
    <property type="entry name" value="HATPase_c"/>
    <property type="match status" value="1"/>
</dbReference>
<dbReference type="SMART" id="SM00387">
    <property type="entry name" value="HATPase_c"/>
    <property type="match status" value="1"/>
</dbReference>
<dbReference type="FunFam" id="3.30.565.10:FF:000006">
    <property type="entry name" value="Sensor histidine kinase WalK"/>
    <property type="match status" value="1"/>
</dbReference>
<evidence type="ECO:0000313" key="17">
    <source>
        <dbReference type="Proteomes" id="UP000029868"/>
    </source>
</evidence>
<keyword evidence="12" id="KW-0812">Transmembrane</keyword>
<feature type="transmembrane region" description="Helical" evidence="12">
    <location>
        <begin position="265"/>
        <end position="282"/>
    </location>
</feature>
<dbReference type="SUPFAM" id="SSF52172">
    <property type="entry name" value="CheY-like"/>
    <property type="match status" value="1"/>
</dbReference>
<dbReference type="Gene3D" id="1.10.10.60">
    <property type="entry name" value="Homeodomain-like"/>
    <property type="match status" value="1"/>
</dbReference>
<dbReference type="GO" id="GO:0043565">
    <property type="term" value="F:sequence-specific DNA binding"/>
    <property type="evidence" value="ECO:0007669"/>
    <property type="project" value="InterPro"/>
</dbReference>
<dbReference type="Gene3D" id="1.10.287.130">
    <property type="match status" value="1"/>
</dbReference>